<dbReference type="EMBL" id="AP026933">
    <property type="protein sequence ID" value="BDT04281.1"/>
    <property type="molecule type" value="Genomic_DNA"/>
</dbReference>
<sequence>MPMVKNYLNNSILSNDDTVNMIDGMLKNIKNLIPNINDYLSYTNYIEHLE</sequence>
<name>A0ABN6T2U5_9MOLU</name>
<keyword evidence="2" id="KW-1185">Reference proteome</keyword>
<organism evidence="1 2">
    <name type="scientific">Spiroplasma ixodetis</name>
    <dbReference type="NCBI Taxonomy" id="2141"/>
    <lineage>
        <taxon>Bacteria</taxon>
        <taxon>Bacillati</taxon>
        <taxon>Mycoplasmatota</taxon>
        <taxon>Mollicutes</taxon>
        <taxon>Entomoplasmatales</taxon>
        <taxon>Spiroplasmataceae</taxon>
        <taxon>Spiroplasma</taxon>
    </lineage>
</organism>
<proteinExistence type="predicted"/>
<dbReference type="Proteomes" id="UP001163387">
    <property type="component" value="Chromosome"/>
</dbReference>
<reference evidence="1 2" key="1">
    <citation type="journal article" date="2022" name="Front. Microbiol.">
        <title>Male-killing mechanisms vary between Spiroplasma species.</title>
        <authorList>
            <person name="Arai H."/>
            <person name="Inoue M."/>
            <person name="Kageyama D."/>
        </authorList>
    </citation>
    <scope>NUCLEOTIDE SEQUENCE [LARGE SCALE GENOMIC DNA]</scope>
    <source>
        <strain evidence="2">sHm</strain>
    </source>
</reference>
<accession>A0ABN6T2U5</accession>
<protein>
    <submittedName>
        <fullName evidence="1">Uncharacterized protein</fullName>
    </submittedName>
</protein>
<evidence type="ECO:0000313" key="2">
    <source>
        <dbReference type="Proteomes" id="UP001163387"/>
    </source>
</evidence>
<evidence type="ECO:0000313" key="1">
    <source>
        <dbReference type="EMBL" id="BDT04281.1"/>
    </source>
</evidence>
<gene>
    <name evidence="1" type="ORF">SHM_19270</name>
</gene>